<dbReference type="CDD" id="cd10155">
    <property type="entry name" value="BsYrkD-like_DUF156"/>
    <property type="match status" value="1"/>
</dbReference>
<dbReference type="InterPro" id="IPR003735">
    <property type="entry name" value="Metal_Tscrpt_repr"/>
</dbReference>
<dbReference type="GO" id="GO:0003677">
    <property type="term" value="F:DNA binding"/>
    <property type="evidence" value="ECO:0007669"/>
    <property type="project" value="InterPro"/>
</dbReference>
<dbReference type="GO" id="GO:0046872">
    <property type="term" value="F:metal ion binding"/>
    <property type="evidence" value="ECO:0007669"/>
    <property type="project" value="InterPro"/>
</dbReference>
<reference evidence="1" key="2">
    <citation type="submission" date="2020-12" db="EMBL/GenBank/DDBJ databases">
        <authorList>
            <person name="Mcmullen J.G."/>
        </authorList>
    </citation>
    <scope>NUCLEOTIDE SEQUENCE</scope>
    <source>
        <strain evidence="1">Dm-2019-70</strain>
    </source>
</reference>
<evidence type="ECO:0000313" key="1">
    <source>
        <dbReference type="EMBL" id="MBS1011199.1"/>
    </source>
</evidence>
<dbReference type="EMBL" id="CP113117">
    <property type="protein sequence ID" value="WAD00687.1"/>
    <property type="molecule type" value="Genomic_DNA"/>
</dbReference>
<dbReference type="InterPro" id="IPR038390">
    <property type="entry name" value="Metal_Tscrpt_repr_sf"/>
</dbReference>
<reference evidence="3" key="4">
    <citation type="submission" date="2022-11" db="EMBL/GenBank/DDBJ databases">
        <title>Whole genome sequence of Levilactobacillus brevis SMB091.</title>
        <authorList>
            <person name="Kim J.-M."/>
            <person name="Kim O.-C."/>
            <person name="Choi Y.H."/>
            <person name="Han N.S."/>
            <person name="Hurh B."/>
        </authorList>
    </citation>
    <scope>NUCLEOTIDE SEQUENCE</scope>
    <source>
        <strain evidence="3">SMB091</strain>
    </source>
</reference>
<reference evidence="1" key="3">
    <citation type="submission" date="2022-09" db="EMBL/GenBank/DDBJ databases">
        <title>Genome-inferred correspondence between phylogeny and metabolic traits in the wild Drosophila gut microbiome.</title>
        <authorList>
            <person name="Bueno E."/>
            <person name="Blow F."/>
            <person name="Douglas A.E."/>
        </authorList>
    </citation>
    <scope>NUCLEOTIDE SEQUENCE</scope>
    <source>
        <strain evidence="1">Dm-2019-70</strain>
    </source>
</reference>
<dbReference type="PANTHER" id="PTHR33677">
    <property type="entry name" value="TRANSCRIPTIONAL REPRESSOR FRMR-RELATED"/>
    <property type="match status" value="1"/>
</dbReference>
<dbReference type="Proteomes" id="UP000676478">
    <property type="component" value="Unassembled WGS sequence"/>
</dbReference>
<dbReference type="Proteomes" id="UP001164768">
    <property type="component" value="Chromosome"/>
</dbReference>
<dbReference type="GeneID" id="56992139"/>
<gene>
    <name evidence="2" type="ORF">CNR29_01900</name>
    <name evidence="1" type="ORF">JK167_10190</name>
    <name evidence="3" type="ORF">ORR04_06980</name>
</gene>
<proteinExistence type="predicted"/>
<reference evidence="2 4" key="1">
    <citation type="submission" date="2017-09" db="EMBL/GenBank/DDBJ databases">
        <title>Genome sequence of Lactobacillus brevis D7.</title>
        <authorList>
            <person name="Kwon M.-S."/>
            <person name="Lim S.K."/>
            <person name="Choi H.-J."/>
        </authorList>
    </citation>
    <scope>NUCLEOTIDE SEQUENCE [LARGE SCALE GENOMIC DNA]</scope>
    <source>
        <strain evidence="2 4">D7</strain>
    </source>
</reference>
<organism evidence="1 5">
    <name type="scientific">Levilactobacillus brevis</name>
    <name type="common">Lactobacillus brevis</name>
    <dbReference type="NCBI Taxonomy" id="1580"/>
    <lineage>
        <taxon>Bacteria</taxon>
        <taxon>Bacillati</taxon>
        <taxon>Bacillota</taxon>
        <taxon>Bacilli</taxon>
        <taxon>Lactobacillales</taxon>
        <taxon>Lactobacillaceae</taxon>
        <taxon>Levilactobacillus</taxon>
    </lineage>
</organism>
<protein>
    <submittedName>
        <fullName evidence="1">Metal-sensitive transcriptional regulator</fullName>
    </submittedName>
</protein>
<dbReference type="AlphaFoldDB" id="A0A0C1PTF6"/>
<evidence type="ECO:0000313" key="2">
    <source>
        <dbReference type="EMBL" id="PBQ22833.1"/>
    </source>
</evidence>
<sequence length="87" mass="9634">MVQTTANQLKNRLRRADGQLQGILKMVDEGRDCQEILTQLAAVRSGVERMMGVVVAENVKQCVVDESLTAEQQARLQSALDLVVKTH</sequence>
<dbReference type="RefSeq" id="WP_011667129.1">
    <property type="nucleotide sequence ID" value="NZ_BBOW01000056.1"/>
</dbReference>
<dbReference type="Proteomes" id="UP000217918">
    <property type="component" value="Unassembled WGS sequence"/>
</dbReference>
<evidence type="ECO:0000313" key="4">
    <source>
        <dbReference type="Proteomes" id="UP000217918"/>
    </source>
</evidence>
<dbReference type="GO" id="GO:0045892">
    <property type="term" value="P:negative regulation of DNA-templated transcription"/>
    <property type="evidence" value="ECO:0007669"/>
    <property type="project" value="UniProtKB-ARBA"/>
</dbReference>
<dbReference type="Gene3D" id="1.20.58.1000">
    <property type="entry name" value="Metal-sensitive repressor, helix protomer"/>
    <property type="match status" value="1"/>
</dbReference>
<dbReference type="OMA" id="CDITIVN"/>
<name>A0A0C1PTF6_LEVBR</name>
<dbReference type="EMBL" id="JAERKF010000012">
    <property type="protein sequence ID" value="MBS1011199.1"/>
    <property type="molecule type" value="Genomic_DNA"/>
</dbReference>
<dbReference type="PANTHER" id="PTHR33677:SF5">
    <property type="entry name" value="TRANSCRIPTIONAL REPRESSOR FRMR"/>
    <property type="match status" value="1"/>
</dbReference>
<dbReference type="Pfam" id="PF02583">
    <property type="entry name" value="Trns_repr_metal"/>
    <property type="match status" value="1"/>
</dbReference>
<evidence type="ECO:0000313" key="5">
    <source>
        <dbReference type="Proteomes" id="UP000676478"/>
    </source>
</evidence>
<dbReference type="OrthoDB" id="9798732at2"/>
<accession>A0A0C1PTF6</accession>
<evidence type="ECO:0000313" key="3">
    <source>
        <dbReference type="EMBL" id="WAD00687.1"/>
    </source>
</evidence>
<dbReference type="EMBL" id="NVYO01000001">
    <property type="protein sequence ID" value="PBQ22833.1"/>
    <property type="molecule type" value="Genomic_DNA"/>
</dbReference>